<evidence type="ECO:0000259" key="3">
    <source>
        <dbReference type="Pfam" id="PF01551"/>
    </source>
</evidence>
<dbReference type="Pfam" id="PF01551">
    <property type="entry name" value="Peptidase_M23"/>
    <property type="match status" value="1"/>
</dbReference>
<feature type="transmembrane region" description="Helical" evidence="2">
    <location>
        <begin position="147"/>
        <end position="165"/>
    </location>
</feature>
<keyword evidence="2" id="KW-1133">Transmembrane helix</keyword>
<dbReference type="Gene3D" id="2.70.70.10">
    <property type="entry name" value="Glucose Permease (Domain IIA)"/>
    <property type="match status" value="1"/>
</dbReference>
<keyword evidence="2" id="KW-0812">Transmembrane</keyword>
<gene>
    <name evidence="4" type="ORF">FB562_2424</name>
</gene>
<reference evidence="4 5" key="1">
    <citation type="submission" date="2019-06" db="EMBL/GenBank/DDBJ databases">
        <title>Sequencing the genomes of 1000 actinobacteria strains.</title>
        <authorList>
            <person name="Klenk H.-P."/>
        </authorList>
    </citation>
    <scope>NUCLEOTIDE SEQUENCE [LARGE SCALE GENOMIC DNA]</scope>
    <source>
        <strain evidence="4 5">DSM 26477</strain>
    </source>
</reference>
<feature type="region of interest" description="Disordered" evidence="1">
    <location>
        <begin position="71"/>
        <end position="138"/>
    </location>
</feature>
<keyword evidence="2" id="KW-0472">Membrane</keyword>
<sequence length="384" mass="39617">MARSIKKAHDAQTPRRSGRRSADRPAQQAPSTPAFGIDELLAGTSASQTPTASIPIPSAPVTVSAEAAAFAQAASVDGPSARGRRAAAAPSRRAARSSRSARDERAPRAERAPRSAREQKAARAQKASRIRRSGGTAKVKGITPRRFVRQLVSIGAMAGVAALLVSTSLPASAFYTPEGDGSLAVANIASSAAETQDIQSMVVNAAAADAAASSAPVARDNYEAKTFQQQIIQSRVNPNFYYTNNPNGSIQWPFPGTVPITSGFGPRAVCSYCSTYHLGIDFTPGAGTPIQAITAGTVSDIVLGGGLGNHVVIDHVVNGQLVQSVYAHMAWGSIQVAVGQQVEVGTIVGAVGSTGASTGAHLHLEVHVEGTPVDPFAWLKANAN</sequence>
<evidence type="ECO:0000313" key="5">
    <source>
        <dbReference type="Proteomes" id="UP000317998"/>
    </source>
</evidence>
<dbReference type="AlphaFoldDB" id="A0A542YAM9"/>
<dbReference type="EMBL" id="VFOM01000003">
    <property type="protein sequence ID" value="TQL45014.1"/>
    <property type="molecule type" value="Genomic_DNA"/>
</dbReference>
<dbReference type="InterPro" id="IPR016047">
    <property type="entry name" value="M23ase_b-sheet_dom"/>
</dbReference>
<dbReference type="InterPro" id="IPR011055">
    <property type="entry name" value="Dup_hybrid_motif"/>
</dbReference>
<feature type="compositionally biased region" description="Low complexity" evidence="1">
    <location>
        <begin position="71"/>
        <end position="92"/>
    </location>
</feature>
<keyword evidence="5" id="KW-1185">Reference proteome</keyword>
<evidence type="ECO:0000313" key="4">
    <source>
        <dbReference type="EMBL" id="TQL45014.1"/>
    </source>
</evidence>
<feature type="domain" description="M23ase beta-sheet core" evidence="3">
    <location>
        <begin position="276"/>
        <end position="375"/>
    </location>
</feature>
<dbReference type="RefSeq" id="WP_141881535.1">
    <property type="nucleotide sequence ID" value="NZ_VFOM01000003.1"/>
</dbReference>
<dbReference type="OrthoDB" id="1099523at2"/>
<comment type="caution">
    <text evidence="4">The sequence shown here is derived from an EMBL/GenBank/DDBJ whole genome shotgun (WGS) entry which is preliminary data.</text>
</comment>
<feature type="compositionally biased region" description="Basic and acidic residues" evidence="1">
    <location>
        <begin position="100"/>
        <end position="121"/>
    </location>
</feature>
<name>A0A542YAM9_9MICO</name>
<organism evidence="4 5">
    <name type="scientific">Homoserinimonas aerilata</name>
    <dbReference type="NCBI Taxonomy" id="1162970"/>
    <lineage>
        <taxon>Bacteria</taxon>
        <taxon>Bacillati</taxon>
        <taxon>Actinomycetota</taxon>
        <taxon>Actinomycetes</taxon>
        <taxon>Micrococcales</taxon>
        <taxon>Microbacteriaceae</taxon>
        <taxon>Homoserinimonas</taxon>
    </lineage>
</organism>
<dbReference type="PANTHER" id="PTHR21666">
    <property type="entry name" value="PEPTIDASE-RELATED"/>
    <property type="match status" value="1"/>
</dbReference>
<dbReference type="Proteomes" id="UP000317998">
    <property type="component" value="Unassembled WGS sequence"/>
</dbReference>
<dbReference type="PANTHER" id="PTHR21666:SF270">
    <property type="entry name" value="MUREIN HYDROLASE ACTIVATOR ENVC"/>
    <property type="match status" value="1"/>
</dbReference>
<dbReference type="CDD" id="cd12797">
    <property type="entry name" value="M23_peptidase"/>
    <property type="match status" value="1"/>
</dbReference>
<dbReference type="InterPro" id="IPR050570">
    <property type="entry name" value="Cell_wall_metabolism_enzyme"/>
</dbReference>
<dbReference type="GO" id="GO:0004222">
    <property type="term" value="F:metalloendopeptidase activity"/>
    <property type="evidence" value="ECO:0007669"/>
    <property type="project" value="TreeGrafter"/>
</dbReference>
<evidence type="ECO:0000256" key="2">
    <source>
        <dbReference type="SAM" id="Phobius"/>
    </source>
</evidence>
<accession>A0A542YAM9</accession>
<evidence type="ECO:0000256" key="1">
    <source>
        <dbReference type="SAM" id="MobiDB-lite"/>
    </source>
</evidence>
<protein>
    <submittedName>
        <fullName evidence="4">Peptidase M23-like protein</fullName>
    </submittedName>
</protein>
<proteinExistence type="predicted"/>
<feature type="region of interest" description="Disordered" evidence="1">
    <location>
        <begin position="1"/>
        <end position="57"/>
    </location>
</feature>
<dbReference type="SUPFAM" id="SSF51261">
    <property type="entry name" value="Duplicated hybrid motif"/>
    <property type="match status" value="1"/>
</dbReference>